<feature type="domain" description="ABC transmembrane type-1" evidence="9">
    <location>
        <begin position="80"/>
        <end position="236"/>
    </location>
</feature>
<evidence type="ECO:0000313" key="11">
    <source>
        <dbReference type="Proteomes" id="UP001428817"/>
    </source>
</evidence>
<keyword evidence="11" id="KW-1185">Reference proteome</keyword>
<keyword evidence="4 7" id="KW-0812">Transmembrane</keyword>
<keyword evidence="2 7" id="KW-0813">Transport</keyword>
<evidence type="ECO:0000256" key="8">
    <source>
        <dbReference type="SAM" id="MobiDB-lite"/>
    </source>
</evidence>
<dbReference type="EMBL" id="BAABJP010000030">
    <property type="protein sequence ID" value="GAA5165210.1"/>
    <property type="molecule type" value="Genomic_DNA"/>
</dbReference>
<keyword evidence="6 7" id="KW-0472">Membrane</keyword>
<evidence type="ECO:0000259" key="9">
    <source>
        <dbReference type="PROSITE" id="PS50928"/>
    </source>
</evidence>
<evidence type="ECO:0000313" key="10">
    <source>
        <dbReference type="EMBL" id="GAA5165210.1"/>
    </source>
</evidence>
<gene>
    <name evidence="10" type="ORF">GCM10023321_54950</name>
</gene>
<name>A0ABP9QP58_9PSEU</name>
<feature type="transmembrane region" description="Helical" evidence="7">
    <location>
        <begin position="67"/>
        <end position="86"/>
    </location>
</feature>
<evidence type="ECO:0000256" key="1">
    <source>
        <dbReference type="ARBA" id="ARBA00004651"/>
    </source>
</evidence>
<feature type="transmembrane region" description="Helical" evidence="7">
    <location>
        <begin position="33"/>
        <end position="55"/>
    </location>
</feature>
<dbReference type="InterPro" id="IPR035906">
    <property type="entry name" value="MetI-like_sf"/>
</dbReference>
<evidence type="ECO:0000256" key="7">
    <source>
        <dbReference type="RuleBase" id="RU363032"/>
    </source>
</evidence>
<protein>
    <submittedName>
        <fullName evidence="10">ABC transporter permease</fullName>
    </submittedName>
</protein>
<organism evidence="10 11">
    <name type="scientific">Pseudonocardia eucalypti</name>
    <dbReference type="NCBI Taxonomy" id="648755"/>
    <lineage>
        <taxon>Bacteria</taxon>
        <taxon>Bacillati</taxon>
        <taxon>Actinomycetota</taxon>
        <taxon>Actinomycetes</taxon>
        <taxon>Pseudonocardiales</taxon>
        <taxon>Pseudonocardiaceae</taxon>
        <taxon>Pseudonocardia</taxon>
    </lineage>
</organism>
<evidence type="ECO:0000256" key="6">
    <source>
        <dbReference type="ARBA" id="ARBA00023136"/>
    </source>
</evidence>
<feature type="transmembrane region" description="Helical" evidence="7">
    <location>
        <begin position="194"/>
        <end position="219"/>
    </location>
</feature>
<dbReference type="PROSITE" id="PS50928">
    <property type="entry name" value="ABC_TM1"/>
    <property type="match status" value="1"/>
</dbReference>
<dbReference type="PANTHER" id="PTHR30151:SF20">
    <property type="entry name" value="ABC TRANSPORTER PERMEASE PROTEIN HI_0355-RELATED"/>
    <property type="match status" value="1"/>
</dbReference>
<evidence type="ECO:0000256" key="2">
    <source>
        <dbReference type="ARBA" id="ARBA00022448"/>
    </source>
</evidence>
<evidence type="ECO:0000256" key="4">
    <source>
        <dbReference type="ARBA" id="ARBA00022692"/>
    </source>
</evidence>
<comment type="similarity">
    <text evidence="7">Belongs to the binding-protein-dependent transport system permease family.</text>
</comment>
<dbReference type="CDD" id="cd06261">
    <property type="entry name" value="TM_PBP2"/>
    <property type="match status" value="1"/>
</dbReference>
<sequence>MTDTESLALAGAARRPSTTGATPGTRPVWWSRAVIPLGLLAVLLVAWEFLPGALGVPPFIFPRFSSVMLNFFAPDILGLMFSSLLVTLQEAMIGLVIGAGCGVLAGFALAEWAPLRQALYPYMVAFQSLPKIAVAPLFVIWFGFDLTPKVLVVAMLTFFPLLVNTMAGITGVDRDRLDLFRAMCASRRQVWVKLLLPSALPSIFAGLEVAAVFSLLGAITGEFVSSKAGLGVLLLQ</sequence>
<feature type="transmembrane region" description="Helical" evidence="7">
    <location>
        <begin position="122"/>
        <end position="144"/>
    </location>
</feature>
<keyword evidence="5 7" id="KW-1133">Transmembrane helix</keyword>
<comment type="caution">
    <text evidence="10">The sequence shown here is derived from an EMBL/GenBank/DDBJ whole genome shotgun (WGS) entry which is preliminary data.</text>
</comment>
<feature type="transmembrane region" description="Helical" evidence="7">
    <location>
        <begin position="92"/>
        <end position="110"/>
    </location>
</feature>
<evidence type="ECO:0000256" key="3">
    <source>
        <dbReference type="ARBA" id="ARBA00022475"/>
    </source>
</evidence>
<reference evidence="11" key="1">
    <citation type="journal article" date="2019" name="Int. J. Syst. Evol. Microbiol.">
        <title>The Global Catalogue of Microorganisms (GCM) 10K type strain sequencing project: providing services to taxonomists for standard genome sequencing and annotation.</title>
        <authorList>
            <consortium name="The Broad Institute Genomics Platform"/>
            <consortium name="The Broad Institute Genome Sequencing Center for Infectious Disease"/>
            <person name="Wu L."/>
            <person name="Ma J."/>
        </authorList>
    </citation>
    <scope>NUCLEOTIDE SEQUENCE [LARGE SCALE GENOMIC DNA]</scope>
    <source>
        <strain evidence="11">JCM 18303</strain>
    </source>
</reference>
<dbReference type="SUPFAM" id="SSF161098">
    <property type="entry name" value="MetI-like"/>
    <property type="match status" value="1"/>
</dbReference>
<keyword evidence="3" id="KW-1003">Cell membrane</keyword>
<feature type="region of interest" description="Disordered" evidence="8">
    <location>
        <begin position="1"/>
        <end position="23"/>
    </location>
</feature>
<dbReference type="Proteomes" id="UP001428817">
    <property type="component" value="Unassembled WGS sequence"/>
</dbReference>
<dbReference type="PANTHER" id="PTHR30151">
    <property type="entry name" value="ALKANE SULFONATE ABC TRANSPORTER-RELATED, MEMBRANE SUBUNIT"/>
    <property type="match status" value="1"/>
</dbReference>
<dbReference type="Gene3D" id="1.10.3720.10">
    <property type="entry name" value="MetI-like"/>
    <property type="match status" value="1"/>
</dbReference>
<feature type="transmembrane region" description="Helical" evidence="7">
    <location>
        <begin position="150"/>
        <end position="173"/>
    </location>
</feature>
<dbReference type="InterPro" id="IPR000515">
    <property type="entry name" value="MetI-like"/>
</dbReference>
<dbReference type="RefSeq" id="WP_185062568.1">
    <property type="nucleotide sequence ID" value="NZ_BAABJP010000030.1"/>
</dbReference>
<proteinExistence type="inferred from homology"/>
<evidence type="ECO:0000256" key="5">
    <source>
        <dbReference type="ARBA" id="ARBA00022989"/>
    </source>
</evidence>
<comment type="subcellular location">
    <subcellularLocation>
        <location evidence="1 7">Cell membrane</location>
        <topology evidence="1 7">Multi-pass membrane protein</topology>
    </subcellularLocation>
</comment>
<accession>A0ABP9QP58</accession>
<dbReference type="Pfam" id="PF00528">
    <property type="entry name" value="BPD_transp_1"/>
    <property type="match status" value="1"/>
</dbReference>